<feature type="domain" description="Cyclin-like" evidence="8">
    <location>
        <begin position="207"/>
        <end position="288"/>
    </location>
</feature>
<dbReference type="SUPFAM" id="SSF47954">
    <property type="entry name" value="Cyclin-like"/>
    <property type="match status" value="2"/>
</dbReference>
<dbReference type="Pfam" id="PF08271">
    <property type="entry name" value="Zn_Ribbon_TF"/>
    <property type="match status" value="1"/>
</dbReference>
<feature type="compositionally biased region" description="Basic and acidic residues" evidence="7">
    <location>
        <begin position="42"/>
        <end position="56"/>
    </location>
</feature>
<comment type="similarity">
    <text evidence="1">Belongs to the TFIIB family.</text>
</comment>
<dbReference type="EMBL" id="CP001687">
    <property type="protein sequence ID" value="ACV12335.1"/>
    <property type="molecule type" value="Genomic_DNA"/>
</dbReference>
<dbReference type="eggNOG" id="arCOG01981">
    <property type="taxonomic scope" value="Archaea"/>
</dbReference>
<dbReference type="GeneID" id="8384462"/>
<dbReference type="GO" id="GO:0008270">
    <property type="term" value="F:zinc ion binding"/>
    <property type="evidence" value="ECO:0007669"/>
    <property type="project" value="UniProtKB-KW"/>
</dbReference>
<dbReference type="PRINTS" id="PR00685">
    <property type="entry name" value="TIFACTORIIB"/>
</dbReference>
<sequence length="290" mass="32015">MHAPGTSGECPECSGELLRDGRETICHDCGLVVSEARIDRGPEWRSFDDDTSDRRRTGPPVSRSRHDHGLSTRIGRDRGAPPRRRRRIARLRRQHRRSQTASKAERNLMYGIMEIRRLVGRLSLSRSFRDDACVLFETAQGEGLLHGRSIEGMAAAAVYAVCRIAGVSRTVEEVATVAHASEDELTVAYAAVNRELGLETGPIDPREYLPRFASRLDLRTDVERRARELAAFVSEENLAGGRAPSGVAAACLYTAARERKVDVTQREVADIAGVAPATLRSTYQDVHSKA</sequence>
<reference evidence="9 10" key="1">
    <citation type="journal article" date="2009" name="Stand. Genomic Sci.">
        <title>Complete genome sequence of Halorhabdus utahensis type strain (AX-2).</title>
        <authorList>
            <person name="Anderson I."/>
            <person name="Tindall B.J."/>
            <person name="Pomrenke H."/>
            <person name="Goker M."/>
            <person name="Lapidus A."/>
            <person name="Nolan M."/>
            <person name="Copeland A."/>
            <person name="Glavina Del Rio T."/>
            <person name="Chen F."/>
            <person name="Tice H."/>
            <person name="Cheng J.F."/>
            <person name="Lucas S."/>
            <person name="Chertkov O."/>
            <person name="Bruce D."/>
            <person name="Brettin T."/>
            <person name="Detter J.C."/>
            <person name="Han C."/>
            <person name="Goodwin L."/>
            <person name="Land M."/>
            <person name="Hauser L."/>
            <person name="Chang Y.J."/>
            <person name="Jeffries C.D."/>
            <person name="Pitluck S."/>
            <person name="Pati A."/>
            <person name="Mavromatis K."/>
            <person name="Ivanova N."/>
            <person name="Ovchinnikova G."/>
            <person name="Chen A."/>
            <person name="Palaniappan K."/>
            <person name="Chain P."/>
            <person name="Rohde M."/>
            <person name="Bristow J."/>
            <person name="Eisen J.A."/>
            <person name="Markowitz V."/>
            <person name="Hugenholtz P."/>
            <person name="Kyrpides N.C."/>
            <person name="Klenk H.P."/>
        </authorList>
    </citation>
    <scope>NUCLEOTIDE SEQUENCE [LARGE SCALE GENOMIC DNA]</scope>
    <source>
        <strain evidence="10">DSM 12940 / JCM 11049 / AX-2</strain>
    </source>
</reference>
<gene>
    <name evidence="9" type="ordered locus">Huta_2168</name>
</gene>
<evidence type="ECO:0000256" key="6">
    <source>
        <dbReference type="ARBA" id="ARBA00023163"/>
    </source>
</evidence>
<dbReference type="PANTHER" id="PTHR11618:SF13">
    <property type="entry name" value="TRANSCRIPTION INITIATION FACTOR IIB"/>
    <property type="match status" value="1"/>
</dbReference>
<dbReference type="RefSeq" id="WP_015789906.1">
    <property type="nucleotide sequence ID" value="NC_013158.1"/>
</dbReference>
<keyword evidence="3" id="KW-0863">Zinc-finger</keyword>
<dbReference type="InterPro" id="IPR013763">
    <property type="entry name" value="Cyclin-like_dom"/>
</dbReference>
<dbReference type="GO" id="GO:0017025">
    <property type="term" value="F:TBP-class protein binding"/>
    <property type="evidence" value="ECO:0007669"/>
    <property type="project" value="InterPro"/>
</dbReference>
<dbReference type="PANTHER" id="PTHR11618">
    <property type="entry name" value="TRANSCRIPTION INITIATION FACTOR IIB-RELATED"/>
    <property type="match status" value="1"/>
</dbReference>
<evidence type="ECO:0000313" key="10">
    <source>
        <dbReference type="Proteomes" id="UP000002071"/>
    </source>
</evidence>
<dbReference type="Proteomes" id="UP000002071">
    <property type="component" value="Chromosome"/>
</dbReference>
<dbReference type="STRING" id="519442.Huta_2168"/>
<dbReference type="InterPro" id="IPR000812">
    <property type="entry name" value="TFIIB"/>
</dbReference>
<keyword evidence="4" id="KW-0862">Zinc</keyword>
<evidence type="ECO:0000259" key="8">
    <source>
        <dbReference type="SMART" id="SM00385"/>
    </source>
</evidence>
<dbReference type="OrthoDB" id="7429at2157"/>
<name>C7NUH8_HALUD</name>
<dbReference type="InterPro" id="IPR013137">
    <property type="entry name" value="Znf_TFIIB"/>
</dbReference>
<dbReference type="Pfam" id="PF00382">
    <property type="entry name" value="TFIIB"/>
    <property type="match status" value="2"/>
</dbReference>
<proteinExistence type="inferred from homology"/>
<feature type="compositionally biased region" description="Basic and acidic residues" evidence="7">
    <location>
        <begin position="67"/>
        <end position="80"/>
    </location>
</feature>
<dbReference type="AlphaFoldDB" id="C7NUH8"/>
<dbReference type="KEGG" id="hut:Huta_2168"/>
<keyword evidence="2" id="KW-0677">Repeat</keyword>
<protein>
    <submittedName>
        <fullName evidence="9">Transcription factor TFIIB cyclin-related</fullName>
    </submittedName>
</protein>
<feature type="domain" description="Cyclin-like" evidence="8">
    <location>
        <begin position="113"/>
        <end position="194"/>
    </location>
</feature>
<evidence type="ECO:0000256" key="5">
    <source>
        <dbReference type="ARBA" id="ARBA00023015"/>
    </source>
</evidence>
<keyword evidence="10" id="KW-1185">Reference proteome</keyword>
<dbReference type="Gene3D" id="1.10.472.10">
    <property type="entry name" value="Cyclin-like"/>
    <property type="match status" value="1"/>
</dbReference>
<accession>C7NUH8</accession>
<organism evidence="9 10">
    <name type="scientific">Halorhabdus utahensis (strain DSM 12940 / JCM 11049 / AX-2)</name>
    <dbReference type="NCBI Taxonomy" id="519442"/>
    <lineage>
        <taxon>Archaea</taxon>
        <taxon>Methanobacteriati</taxon>
        <taxon>Methanobacteriota</taxon>
        <taxon>Stenosarchaea group</taxon>
        <taxon>Halobacteria</taxon>
        <taxon>Halobacteriales</taxon>
        <taxon>Haloarculaceae</taxon>
        <taxon>Halorhabdus</taxon>
    </lineage>
</organism>
<dbReference type="GO" id="GO:0070897">
    <property type="term" value="P:transcription preinitiation complex assembly"/>
    <property type="evidence" value="ECO:0007669"/>
    <property type="project" value="InterPro"/>
</dbReference>
<dbReference type="HOGENOM" id="CLU_043736_0_0_2"/>
<dbReference type="SUPFAM" id="SSF57783">
    <property type="entry name" value="Zinc beta-ribbon"/>
    <property type="match status" value="1"/>
</dbReference>
<dbReference type="SMART" id="SM00385">
    <property type="entry name" value="CYCLIN"/>
    <property type="match status" value="2"/>
</dbReference>
<keyword evidence="3" id="KW-0479">Metal-binding</keyword>
<evidence type="ECO:0000256" key="7">
    <source>
        <dbReference type="SAM" id="MobiDB-lite"/>
    </source>
</evidence>
<dbReference type="InterPro" id="IPR013150">
    <property type="entry name" value="TFIIB_cyclin"/>
</dbReference>
<evidence type="ECO:0000256" key="2">
    <source>
        <dbReference type="ARBA" id="ARBA00022737"/>
    </source>
</evidence>
<keyword evidence="5" id="KW-0805">Transcription regulation</keyword>
<dbReference type="Gene3D" id="1.10.472.170">
    <property type="match status" value="1"/>
</dbReference>
<feature type="region of interest" description="Disordered" evidence="7">
    <location>
        <begin position="42"/>
        <end position="84"/>
    </location>
</feature>
<evidence type="ECO:0000256" key="4">
    <source>
        <dbReference type="ARBA" id="ARBA00022833"/>
    </source>
</evidence>
<keyword evidence="6" id="KW-0804">Transcription</keyword>
<evidence type="ECO:0000313" key="9">
    <source>
        <dbReference type="EMBL" id="ACV12335.1"/>
    </source>
</evidence>
<dbReference type="InterPro" id="IPR036915">
    <property type="entry name" value="Cyclin-like_sf"/>
</dbReference>
<evidence type="ECO:0000256" key="3">
    <source>
        <dbReference type="ARBA" id="ARBA00022771"/>
    </source>
</evidence>
<dbReference type="GO" id="GO:0097550">
    <property type="term" value="C:transcription preinitiation complex"/>
    <property type="evidence" value="ECO:0007669"/>
    <property type="project" value="TreeGrafter"/>
</dbReference>
<evidence type="ECO:0000256" key="1">
    <source>
        <dbReference type="ARBA" id="ARBA00010857"/>
    </source>
</evidence>